<dbReference type="Proteomes" id="UP001347796">
    <property type="component" value="Unassembled WGS sequence"/>
</dbReference>
<feature type="chain" id="PRO_5042923239" evidence="1">
    <location>
        <begin position="24"/>
        <end position="236"/>
    </location>
</feature>
<sequence>MMDLCIFQLVLTILCFIVTRTLSDDSQMGHSDCRGPRHAYTTMMRYPDGLEVDEGPYCQCVDTPQPASKWNPDDPKALTWQHYERAHWTVQYRFCTDKFPKKLKVCSPGERAAVMQTETTGWHIHMAQARCRCHNNLFQLQNWRREGDLWKYYYNCEKPTCQEREGLCARITVLKNKKEENKYDVQEVEFFCACSEGMMCSAKVLQHDKDELKKTNAGFIEKRCESIRQTGKEKNR</sequence>
<evidence type="ECO:0000313" key="2">
    <source>
        <dbReference type="EMBL" id="KAK6176017.1"/>
    </source>
</evidence>
<accession>A0AAN8JEA3</accession>
<proteinExistence type="predicted"/>
<dbReference type="AlphaFoldDB" id="A0AAN8JEA3"/>
<organism evidence="2 3">
    <name type="scientific">Patella caerulea</name>
    <name type="common">Rayed Mediterranean limpet</name>
    <dbReference type="NCBI Taxonomy" id="87958"/>
    <lineage>
        <taxon>Eukaryota</taxon>
        <taxon>Metazoa</taxon>
        <taxon>Spiralia</taxon>
        <taxon>Lophotrochozoa</taxon>
        <taxon>Mollusca</taxon>
        <taxon>Gastropoda</taxon>
        <taxon>Patellogastropoda</taxon>
        <taxon>Patelloidea</taxon>
        <taxon>Patellidae</taxon>
        <taxon>Patella</taxon>
    </lineage>
</organism>
<keyword evidence="3" id="KW-1185">Reference proteome</keyword>
<dbReference type="EMBL" id="JAZGQO010000010">
    <property type="protein sequence ID" value="KAK6176017.1"/>
    <property type="molecule type" value="Genomic_DNA"/>
</dbReference>
<gene>
    <name evidence="2" type="ORF">SNE40_014385</name>
</gene>
<keyword evidence="1" id="KW-0732">Signal</keyword>
<feature type="signal peptide" evidence="1">
    <location>
        <begin position="1"/>
        <end position="23"/>
    </location>
</feature>
<protein>
    <submittedName>
        <fullName evidence="2">Uncharacterized protein</fullName>
    </submittedName>
</protein>
<reference evidence="2 3" key="1">
    <citation type="submission" date="2024-01" db="EMBL/GenBank/DDBJ databases">
        <title>The genome of the rayed Mediterranean limpet Patella caerulea (Linnaeus, 1758).</title>
        <authorList>
            <person name="Anh-Thu Weber A."/>
            <person name="Halstead-Nussloch G."/>
        </authorList>
    </citation>
    <scope>NUCLEOTIDE SEQUENCE [LARGE SCALE GENOMIC DNA]</scope>
    <source>
        <strain evidence="2">AATW-2023a</strain>
        <tissue evidence="2">Whole specimen</tissue>
    </source>
</reference>
<evidence type="ECO:0000313" key="3">
    <source>
        <dbReference type="Proteomes" id="UP001347796"/>
    </source>
</evidence>
<evidence type="ECO:0000256" key="1">
    <source>
        <dbReference type="SAM" id="SignalP"/>
    </source>
</evidence>
<name>A0AAN8JEA3_PATCE</name>
<comment type="caution">
    <text evidence="2">The sequence shown here is derived from an EMBL/GenBank/DDBJ whole genome shotgun (WGS) entry which is preliminary data.</text>
</comment>